<gene>
    <name evidence="2" type="ORF">DU47_13630</name>
    <name evidence="3" type="ORF">DU80_14615</name>
</gene>
<dbReference type="AlphaFoldDB" id="A0A0F8RST9"/>
<evidence type="ECO:0000313" key="5">
    <source>
        <dbReference type="Proteomes" id="UP000034578"/>
    </source>
</evidence>
<evidence type="ECO:0000259" key="1">
    <source>
        <dbReference type="Pfam" id="PF00148"/>
    </source>
</evidence>
<dbReference type="GeneID" id="97802321"/>
<protein>
    <recommendedName>
        <fullName evidence="1">Nitrogenase/oxidoreductase component 1 domain-containing protein</fullName>
    </recommendedName>
</protein>
<dbReference type="PATRIC" id="fig|2209.56.peg.3155"/>
<evidence type="ECO:0000313" key="2">
    <source>
        <dbReference type="EMBL" id="KKG06270.1"/>
    </source>
</evidence>
<evidence type="ECO:0000313" key="4">
    <source>
        <dbReference type="Proteomes" id="UP000034152"/>
    </source>
</evidence>
<dbReference type="EMBL" id="JJQU01000021">
    <property type="protein sequence ID" value="KKH90533.1"/>
    <property type="molecule type" value="Genomic_DNA"/>
</dbReference>
<dbReference type="InterPro" id="IPR049939">
    <property type="entry name" value="NifE-like"/>
</dbReference>
<dbReference type="Pfam" id="PF00148">
    <property type="entry name" value="Oxidored_nitro"/>
    <property type="match status" value="1"/>
</dbReference>
<organism evidence="3 4">
    <name type="scientific">Methanosarcina mazei</name>
    <name type="common">Methanosarcina frisia</name>
    <dbReference type="NCBI Taxonomy" id="2209"/>
    <lineage>
        <taxon>Archaea</taxon>
        <taxon>Methanobacteriati</taxon>
        <taxon>Methanobacteriota</taxon>
        <taxon>Stenosarchaea group</taxon>
        <taxon>Methanomicrobia</taxon>
        <taxon>Methanosarcinales</taxon>
        <taxon>Methanosarcinaceae</taxon>
        <taxon>Methanosarcina</taxon>
    </lineage>
</organism>
<reference evidence="4 5" key="1">
    <citation type="journal article" date="2015" name="ISME J.">
        <title>Genomic and phenotypic differentiation among Methanosarcina mazei populations from Columbia River sediment.</title>
        <authorList>
            <person name="Youngblut N.D."/>
            <person name="Wirth J.S."/>
            <person name="Henriksen J.R."/>
            <person name="Smith M."/>
            <person name="Simon H."/>
            <person name="Metcalf W.W."/>
            <person name="Whitaker R.J."/>
        </authorList>
    </citation>
    <scope>NUCLEOTIDE SEQUENCE [LARGE SCALE GENOMIC DNA]</scope>
    <source>
        <strain evidence="3 4">1.H.M.2.1</strain>
        <strain evidence="2 5">2.F.A.2.4</strain>
    </source>
</reference>
<dbReference type="InterPro" id="IPR000510">
    <property type="entry name" value="Nase/OxRdtase_comp1"/>
</dbReference>
<dbReference type="PANTHER" id="PTHR42956">
    <property type="entry name" value="NITROGENASE IRON-MOLYBDENUM COFACTOR BIOSYNTHESIS PROTEIN NIFE"/>
    <property type="match status" value="1"/>
</dbReference>
<sequence length="486" mass="53989">MIRSKSELVVPIREERLGTVCAFGGSGKDLVQCSRKGCLKNRDRSFSQSSACDEMMPLLNAAMINDNVVIAHSPVGCSSMIPGVLLIHKTERAIRGQSSDTVKTISTNFGEHEVVYGGVDELEKAILEAENRYHPKLITVISSCAAGIIGDDIEAVINRVQPQVKGIIIPMQCEGFRSGAVATGYDTFLVALMRAIEPPKEKKKDTLLVVNPLTISHVNELEIERLLAKAGIKVQYFPLFTDVANIKSASEVTGASTLCNLMSNLFLINMEKKYGIPYVEPPMPVGIEFTNWWLRETSKLFGKEKEIEKVIEEEEARTAPILREIRSKLEDKRAFVGFNLARTLAIQSLIEEFGMETAVSTGLEYSDVYGLEPLENLNRRSKKEFTLQIGNFQHFEWVNLLAKEKPDVLVGGIEYCSTGIRQGIPVAPVLPGTLYVGYEGAISFGKELVRSLRNPAYARKISARVNLPYRESWYSQSPFKYIGGNK</sequence>
<comment type="caution">
    <text evidence="3">The sequence shown here is derived from an EMBL/GenBank/DDBJ whole genome shotgun (WGS) entry which is preliminary data.</text>
</comment>
<dbReference type="RefSeq" id="WP_048048059.1">
    <property type="nucleotide sequence ID" value="NZ_AP019780.1"/>
</dbReference>
<name>A0A0F8RST9_METMZ</name>
<accession>A0A0F8RST9</accession>
<dbReference type="GO" id="GO:0016491">
    <property type="term" value="F:oxidoreductase activity"/>
    <property type="evidence" value="ECO:0007669"/>
    <property type="project" value="InterPro"/>
</dbReference>
<dbReference type="SUPFAM" id="SSF53807">
    <property type="entry name" value="Helical backbone' metal receptor"/>
    <property type="match status" value="1"/>
</dbReference>
<dbReference type="EMBL" id="JJOS01000012">
    <property type="protein sequence ID" value="KKG06270.1"/>
    <property type="molecule type" value="Genomic_DNA"/>
</dbReference>
<proteinExistence type="predicted"/>
<evidence type="ECO:0000313" key="3">
    <source>
        <dbReference type="EMBL" id="KKH90533.1"/>
    </source>
</evidence>
<dbReference type="PANTHER" id="PTHR42956:SF1">
    <property type="entry name" value="NITROGENASE IRON-MOLYBDENUM COFACTOR BIOSYNTHESIS PROTEIN NIFE"/>
    <property type="match status" value="1"/>
</dbReference>
<dbReference type="Proteomes" id="UP000034578">
    <property type="component" value="Unassembled WGS sequence"/>
</dbReference>
<dbReference type="Proteomes" id="UP000034152">
    <property type="component" value="Unassembled WGS sequence"/>
</dbReference>
<dbReference type="Gene3D" id="3.40.50.1980">
    <property type="entry name" value="Nitrogenase molybdenum iron protein domain"/>
    <property type="match status" value="3"/>
</dbReference>
<keyword evidence="5" id="KW-1185">Reference proteome</keyword>
<feature type="domain" description="Nitrogenase/oxidoreductase component 1" evidence="1">
    <location>
        <begin position="61"/>
        <end position="452"/>
    </location>
</feature>